<name>A0A1Z4GRQ0_9CYAN</name>
<evidence type="ECO:0000256" key="2">
    <source>
        <dbReference type="ARBA" id="ARBA00022723"/>
    </source>
</evidence>
<accession>A0A1Z4GRQ0</accession>
<dbReference type="InterPro" id="IPR050584">
    <property type="entry name" value="Cholesterol_7-desaturase"/>
</dbReference>
<dbReference type="Gene3D" id="2.102.10.10">
    <property type="entry name" value="Rieske [2Fe-2S] iron-sulphur domain"/>
    <property type="match status" value="1"/>
</dbReference>
<evidence type="ECO:0000313" key="6">
    <source>
        <dbReference type="EMBL" id="BAY20185.1"/>
    </source>
</evidence>
<dbReference type="GO" id="GO:0016705">
    <property type="term" value="F:oxidoreductase activity, acting on paired donors, with incorporation or reduction of molecular oxygen"/>
    <property type="evidence" value="ECO:0007669"/>
    <property type="project" value="UniProtKB-ARBA"/>
</dbReference>
<evidence type="ECO:0000313" key="7">
    <source>
        <dbReference type="Proteomes" id="UP000218287"/>
    </source>
</evidence>
<dbReference type="InterPro" id="IPR036922">
    <property type="entry name" value="Rieske_2Fe-2S_sf"/>
</dbReference>
<dbReference type="EMBL" id="AP018176">
    <property type="protein sequence ID" value="BAY20185.1"/>
    <property type="molecule type" value="Genomic_DNA"/>
</dbReference>
<dbReference type="GO" id="GO:0051537">
    <property type="term" value="F:2 iron, 2 sulfur cluster binding"/>
    <property type="evidence" value="ECO:0007669"/>
    <property type="project" value="UniProtKB-KW"/>
</dbReference>
<dbReference type="GO" id="GO:0046872">
    <property type="term" value="F:metal ion binding"/>
    <property type="evidence" value="ECO:0007669"/>
    <property type="project" value="UniProtKB-KW"/>
</dbReference>
<dbReference type="Pfam" id="PF00355">
    <property type="entry name" value="Rieske"/>
    <property type="match status" value="1"/>
</dbReference>
<keyword evidence="2" id="KW-0479">Metal-binding</keyword>
<organism evidence="6 7">
    <name type="scientific">Anabaenopsis circularis NIES-21</name>
    <dbReference type="NCBI Taxonomy" id="1085406"/>
    <lineage>
        <taxon>Bacteria</taxon>
        <taxon>Bacillati</taxon>
        <taxon>Cyanobacteriota</taxon>
        <taxon>Cyanophyceae</taxon>
        <taxon>Nostocales</taxon>
        <taxon>Nodulariaceae</taxon>
        <taxon>Anabaenopsis</taxon>
    </lineage>
</organism>
<dbReference type="PANTHER" id="PTHR21266">
    <property type="entry name" value="IRON-SULFUR DOMAIN CONTAINING PROTEIN"/>
    <property type="match status" value="1"/>
</dbReference>
<keyword evidence="3" id="KW-0408">Iron</keyword>
<keyword evidence="1" id="KW-0001">2Fe-2S</keyword>
<protein>
    <submittedName>
        <fullName evidence="6">Rieske [2Fe-2S] domain-containing protein</fullName>
    </submittedName>
</protein>
<keyword evidence="7" id="KW-1185">Reference proteome</keyword>
<proteinExistence type="predicted"/>
<keyword evidence="6" id="KW-0614">Plasmid</keyword>
<sequence>MSIILAGAPWLIAHRSMLGVNKPYKVVLNGRDYVLWQNQQGEIFALDNVCPHLQAPLSDGWICQQRSTITCPFHALEFDGQGRLHQSSQVRSQPLVNTLDLIIKDDCIWTYAGHTPKIPVPDIIAKVSDDMSFVGVAGEKSIRGTFLDNLLIN</sequence>
<feature type="domain" description="Rieske" evidence="5">
    <location>
        <begin position="10"/>
        <end position="110"/>
    </location>
</feature>
<gene>
    <name evidence="6" type="ORF">NIES21_60550</name>
</gene>
<dbReference type="PANTHER" id="PTHR21266:SF57">
    <property type="entry name" value="3-CHLOROBENZOATE-3,4-DIOXYGENASE"/>
    <property type="match status" value="1"/>
</dbReference>
<evidence type="ECO:0000259" key="5">
    <source>
        <dbReference type="PROSITE" id="PS51296"/>
    </source>
</evidence>
<keyword evidence="4" id="KW-0411">Iron-sulfur</keyword>
<evidence type="ECO:0000256" key="4">
    <source>
        <dbReference type="ARBA" id="ARBA00023014"/>
    </source>
</evidence>
<dbReference type="GO" id="GO:0004497">
    <property type="term" value="F:monooxygenase activity"/>
    <property type="evidence" value="ECO:0007669"/>
    <property type="project" value="UniProtKB-ARBA"/>
</dbReference>
<dbReference type="Proteomes" id="UP000218287">
    <property type="component" value="Plasmid Plasmid2 dna"/>
</dbReference>
<evidence type="ECO:0000256" key="1">
    <source>
        <dbReference type="ARBA" id="ARBA00022714"/>
    </source>
</evidence>
<dbReference type="SUPFAM" id="SSF50022">
    <property type="entry name" value="ISP domain"/>
    <property type="match status" value="1"/>
</dbReference>
<geneLocation type="plasmid" evidence="7">
    <name>Plasmid2 dna</name>
</geneLocation>
<evidence type="ECO:0000256" key="3">
    <source>
        <dbReference type="ARBA" id="ARBA00023004"/>
    </source>
</evidence>
<reference evidence="6 7" key="1">
    <citation type="submission" date="2017-06" db="EMBL/GenBank/DDBJ databases">
        <title>Genome sequencing of cyanobaciteial culture collection at National Institute for Environmental Studies (NIES).</title>
        <authorList>
            <person name="Hirose Y."/>
            <person name="Shimura Y."/>
            <person name="Fujisawa T."/>
            <person name="Nakamura Y."/>
            <person name="Kawachi M."/>
        </authorList>
    </citation>
    <scope>NUCLEOTIDE SEQUENCE [LARGE SCALE GENOMIC DNA]</scope>
    <source>
        <strain evidence="6 7">NIES-21</strain>
        <plasmid evidence="7">Plasmid2 dna</plasmid>
    </source>
</reference>
<dbReference type="AlphaFoldDB" id="A0A1Z4GRQ0"/>
<dbReference type="PROSITE" id="PS51296">
    <property type="entry name" value="RIESKE"/>
    <property type="match status" value="1"/>
</dbReference>
<dbReference type="InterPro" id="IPR017941">
    <property type="entry name" value="Rieske_2Fe-2S"/>
</dbReference>